<feature type="non-terminal residue" evidence="1">
    <location>
        <position position="1"/>
    </location>
</feature>
<organism evidence="1 2">
    <name type="scientific">Rhizopus stolonifer</name>
    <name type="common">Rhizopus nigricans</name>
    <dbReference type="NCBI Taxonomy" id="4846"/>
    <lineage>
        <taxon>Eukaryota</taxon>
        <taxon>Fungi</taxon>
        <taxon>Fungi incertae sedis</taxon>
        <taxon>Mucoromycota</taxon>
        <taxon>Mucoromycotina</taxon>
        <taxon>Mucoromycetes</taxon>
        <taxon>Mucorales</taxon>
        <taxon>Mucorineae</taxon>
        <taxon>Rhizopodaceae</taxon>
        <taxon>Rhizopus</taxon>
    </lineage>
</organism>
<keyword evidence="2" id="KW-1185">Reference proteome</keyword>
<dbReference type="EMBL" id="PJQM01002751">
    <property type="protein sequence ID" value="RCH93039.1"/>
    <property type="molecule type" value="Genomic_DNA"/>
</dbReference>
<accession>A0A367JT60</accession>
<gene>
    <name evidence="1" type="ORF">CU098_011330</name>
</gene>
<evidence type="ECO:0000313" key="1">
    <source>
        <dbReference type="EMBL" id="RCH93039.1"/>
    </source>
</evidence>
<proteinExistence type="predicted"/>
<comment type="caution">
    <text evidence="1">The sequence shown here is derived from an EMBL/GenBank/DDBJ whole genome shotgun (WGS) entry which is preliminary data.</text>
</comment>
<reference evidence="1 2" key="1">
    <citation type="journal article" date="2018" name="G3 (Bethesda)">
        <title>Phylogenetic and Phylogenomic Definition of Rhizopus Species.</title>
        <authorList>
            <person name="Gryganskyi A.P."/>
            <person name="Golan J."/>
            <person name="Dolatabadi S."/>
            <person name="Mondo S."/>
            <person name="Robb S."/>
            <person name="Idnurm A."/>
            <person name="Muszewska A."/>
            <person name="Steczkiewicz K."/>
            <person name="Masonjones S."/>
            <person name="Liao H.L."/>
            <person name="Gajdeczka M.T."/>
            <person name="Anike F."/>
            <person name="Vuek A."/>
            <person name="Anishchenko I.M."/>
            <person name="Voigt K."/>
            <person name="de Hoog G.S."/>
            <person name="Smith M.E."/>
            <person name="Heitman J."/>
            <person name="Vilgalys R."/>
            <person name="Stajich J.E."/>
        </authorList>
    </citation>
    <scope>NUCLEOTIDE SEQUENCE [LARGE SCALE GENOMIC DNA]</scope>
    <source>
        <strain evidence="1 2">LSU 92-RS-03</strain>
    </source>
</reference>
<evidence type="ECO:0000313" key="2">
    <source>
        <dbReference type="Proteomes" id="UP000253551"/>
    </source>
</evidence>
<dbReference type="AlphaFoldDB" id="A0A367JT60"/>
<sequence length="55" mass="6563">LELPVELHTIDIRNHQMSWKLKRLGRSASLNEEHQKHLEEKFIDRPSPVFQTESN</sequence>
<name>A0A367JT60_RHIST</name>
<dbReference type="Proteomes" id="UP000253551">
    <property type="component" value="Unassembled WGS sequence"/>
</dbReference>
<protein>
    <submittedName>
        <fullName evidence="1">Uncharacterized protein</fullName>
    </submittedName>
</protein>